<evidence type="ECO:0000313" key="4">
    <source>
        <dbReference type="EMBL" id="KRL35335.1"/>
    </source>
</evidence>
<dbReference type="Pfam" id="PF00583">
    <property type="entry name" value="Acetyltransf_1"/>
    <property type="match status" value="1"/>
</dbReference>
<keyword evidence="2" id="KW-0012">Acyltransferase</keyword>
<feature type="domain" description="N-acetyltransferase" evidence="3">
    <location>
        <begin position="5"/>
        <end position="161"/>
    </location>
</feature>
<dbReference type="GO" id="GO:0016747">
    <property type="term" value="F:acyltransferase activity, transferring groups other than amino-acyl groups"/>
    <property type="evidence" value="ECO:0007669"/>
    <property type="project" value="InterPro"/>
</dbReference>
<gene>
    <name evidence="4" type="ORF">FD20_GL001494</name>
</gene>
<proteinExistence type="predicted"/>
<evidence type="ECO:0000259" key="3">
    <source>
        <dbReference type="PROSITE" id="PS51186"/>
    </source>
</evidence>
<dbReference type="CDD" id="cd04301">
    <property type="entry name" value="NAT_SF"/>
    <property type="match status" value="1"/>
</dbReference>
<dbReference type="PANTHER" id="PTHR43877">
    <property type="entry name" value="AMINOALKYLPHOSPHONATE N-ACETYLTRANSFERASE-RELATED-RELATED"/>
    <property type="match status" value="1"/>
</dbReference>
<protein>
    <recommendedName>
        <fullName evidence="3">N-acetyltransferase domain-containing protein</fullName>
    </recommendedName>
</protein>
<evidence type="ECO:0000256" key="2">
    <source>
        <dbReference type="ARBA" id="ARBA00023315"/>
    </source>
</evidence>
<dbReference type="PROSITE" id="PS51186">
    <property type="entry name" value="GNAT"/>
    <property type="match status" value="1"/>
</dbReference>
<comment type="caution">
    <text evidence="4">The sequence shown here is derived from an EMBL/GenBank/DDBJ whole genome shotgun (WGS) entry which is preliminary data.</text>
</comment>
<dbReference type="STRING" id="1423812.FD20_GL001494"/>
<dbReference type="PATRIC" id="fig|1423812.3.peg.1588"/>
<dbReference type="OrthoDB" id="5419426at2"/>
<dbReference type="RefSeq" id="WP_057738453.1">
    <property type="nucleotide sequence ID" value="NZ_AZEG01000032.1"/>
</dbReference>
<evidence type="ECO:0000313" key="5">
    <source>
        <dbReference type="Proteomes" id="UP000051155"/>
    </source>
</evidence>
<dbReference type="AlphaFoldDB" id="A0A0R1PRY5"/>
<dbReference type="InterPro" id="IPR050832">
    <property type="entry name" value="Bact_Acetyltransf"/>
</dbReference>
<organism evidence="4 5">
    <name type="scientific">Liquorilactobacillus uvarum DSM 19971</name>
    <dbReference type="NCBI Taxonomy" id="1423812"/>
    <lineage>
        <taxon>Bacteria</taxon>
        <taxon>Bacillati</taxon>
        <taxon>Bacillota</taxon>
        <taxon>Bacilli</taxon>
        <taxon>Lactobacillales</taxon>
        <taxon>Lactobacillaceae</taxon>
        <taxon>Liquorilactobacillus</taxon>
    </lineage>
</organism>
<sequence length="161" mass="18209">MSGKITFEEISMADNQELKRIIQESLLEYGNNLPNSTYYDPALNDLFSFYKNIENSKYFVVKEGKKVLGGGGYAPFEKQGVAEIQKLYLTNDSRGKGVGKKLLTLIENEAKKAGYQKLYIETISNLKEAIGLYRHMGYDEIEKPLAPQSHNACDVLMIKKI</sequence>
<dbReference type="Gene3D" id="3.40.630.30">
    <property type="match status" value="1"/>
</dbReference>
<reference evidence="4 5" key="1">
    <citation type="journal article" date="2015" name="Genome Announc.">
        <title>Expanding the biotechnology potential of lactobacilli through comparative genomics of 213 strains and associated genera.</title>
        <authorList>
            <person name="Sun Z."/>
            <person name="Harris H.M."/>
            <person name="McCann A."/>
            <person name="Guo C."/>
            <person name="Argimon S."/>
            <person name="Zhang W."/>
            <person name="Yang X."/>
            <person name="Jeffery I.B."/>
            <person name="Cooney J.C."/>
            <person name="Kagawa T.F."/>
            <person name="Liu W."/>
            <person name="Song Y."/>
            <person name="Salvetti E."/>
            <person name="Wrobel A."/>
            <person name="Rasinkangas P."/>
            <person name="Parkhill J."/>
            <person name="Rea M.C."/>
            <person name="O'Sullivan O."/>
            <person name="Ritari J."/>
            <person name="Douillard F.P."/>
            <person name="Paul Ross R."/>
            <person name="Yang R."/>
            <person name="Briner A.E."/>
            <person name="Felis G.E."/>
            <person name="de Vos W.M."/>
            <person name="Barrangou R."/>
            <person name="Klaenhammer T.R."/>
            <person name="Caufield P.W."/>
            <person name="Cui Y."/>
            <person name="Zhang H."/>
            <person name="O'Toole P.W."/>
        </authorList>
    </citation>
    <scope>NUCLEOTIDE SEQUENCE [LARGE SCALE GENOMIC DNA]</scope>
    <source>
        <strain evidence="4 5">DSM 19971</strain>
    </source>
</reference>
<name>A0A0R1PRY5_9LACO</name>
<keyword evidence="5" id="KW-1185">Reference proteome</keyword>
<dbReference type="PANTHER" id="PTHR43877:SF2">
    <property type="entry name" value="AMINOALKYLPHOSPHONATE N-ACETYLTRANSFERASE-RELATED"/>
    <property type="match status" value="1"/>
</dbReference>
<dbReference type="InterPro" id="IPR016181">
    <property type="entry name" value="Acyl_CoA_acyltransferase"/>
</dbReference>
<keyword evidence="1" id="KW-0808">Transferase</keyword>
<evidence type="ECO:0000256" key="1">
    <source>
        <dbReference type="ARBA" id="ARBA00022679"/>
    </source>
</evidence>
<dbReference type="InterPro" id="IPR000182">
    <property type="entry name" value="GNAT_dom"/>
</dbReference>
<accession>A0A0R1PRY5</accession>
<dbReference type="Proteomes" id="UP000051155">
    <property type="component" value="Unassembled WGS sequence"/>
</dbReference>
<dbReference type="EMBL" id="AZEG01000032">
    <property type="protein sequence ID" value="KRL35335.1"/>
    <property type="molecule type" value="Genomic_DNA"/>
</dbReference>
<dbReference type="SUPFAM" id="SSF55729">
    <property type="entry name" value="Acyl-CoA N-acyltransferases (Nat)"/>
    <property type="match status" value="1"/>
</dbReference>